<evidence type="ECO:0008006" key="3">
    <source>
        <dbReference type="Google" id="ProtNLM"/>
    </source>
</evidence>
<dbReference type="PANTHER" id="PTHR36482">
    <property type="entry name" value="OSJNBA0024J22.15 PROTEIN"/>
    <property type="match status" value="1"/>
</dbReference>
<organism evidence="1 2">
    <name type="scientific">Beta vulgaris subsp. vulgaris</name>
    <name type="common">Beet</name>
    <dbReference type="NCBI Taxonomy" id="3555"/>
    <lineage>
        <taxon>Eukaryota</taxon>
        <taxon>Viridiplantae</taxon>
        <taxon>Streptophyta</taxon>
        <taxon>Embryophyta</taxon>
        <taxon>Tracheophyta</taxon>
        <taxon>Spermatophyta</taxon>
        <taxon>Magnoliopsida</taxon>
        <taxon>eudicotyledons</taxon>
        <taxon>Gunneridae</taxon>
        <taxon>Pentapetalae</taxon>
        <taxon>Caryophyllales</taxon>
        <taxon>Chenopodiaceae</taxon>
        <taxon>Betoideae</taxon>
        <taxon>Beta</taxon>
    </lineage>
</organism>
<dbReference type="OrthoDB" id="2617878at2759"/>
<name>A0A0J8B1S6_BETVV</name>
<dbReference type="PANTHER" id="PTHR36482:SF5">
    <property type="entry name" value="23 KDA JASMONATE-INDUCED PROTEIN-LIKE"/>
    <property type="match status" value="1"/>
</dbReference>
<dbReference type="Gramene" id="KMS94989">
    <property type="protein sequence ID" value="KMS94989"/>
    <property type="gene ID" value="BVRB_013460"/>
</dbReference>
<dbReference type="Pfam" id="PF21230">
    <property type="entry name" value="Nakanori"/>
    <property type="match status" value="1"/>
</dbReference>
<proteinExistence type="predicted"/>
<dbReference type="InterPro" id="IPR053085">
    <property type="entry name" value="Jasmonate-induced_protein"/>
</dbReference>
<reference evidence="1 2" key="1">
    <citation type="journal article" date="2014" name="Nature">
        <title>The genome of the recently domesticated crop plant sugar beet (Beta vulgaris).</title>
        <authorList>
            <person name="Dohm J.C."/>
            <person name="Minoche A.E."/>
            <person name="Holtgrawe D."/>
            <person name="Capella-Gutierrez S."/>
            <person name="Zakrzewski F."/>
            <person name="Tafer H."/>
            <person name="Rupp O."/>
            <person name="Sorensen T.R."/>
            <person name="Stracke R."/>
            <person name="Reinhardt R."/>
            <person name="Goesmann A."/>
            <person name="Kraft T."/>
            <person name="Schulz B."/>
            <person name="Stadler P.F."/>
            <person name="Schmidt T."/>
            <person name="Gabaldon T."/>
            <person name="Lehrach H."/>
            <person name="Weisshaar B."/>
            <person name="Himmelbauer H."/>
        </authorList>
    </citation>
    <scope>NUCLEOTIDE SEQUENCE [LARGE SCALE GENOMIC DNA]</scope>
    <source>
        <tissue evidence="1">Taproot</tissue>
    </source>
</reference>
<dbReference type="OMA" id="AYTEIHA"/>
<dbReference type="eggNOG" id="ENOG502SP1A">
    <property type="taxonomic scope" value="Eukaryota"/>
</dbReference>
<protein>
    <recommendedName>
        <fullName evidence="3">23 kDa jasmonate-induced protein-like</fullName>
    </recommendedName>
</protein>
<gene>
    <name evidence="1" type="ORF">BVRB_013460</name>
</gene>
<dbReference type="AlphaFoldDB" id="A0A0J8B1S6"/>
<dbReference type="KEGG" id="bvg:104884977"/>
<dbReference type="EMBL" id="KQ090617">
    <property type="protein sequence ID" value="KMS94989.1"/>
    <property type="molecule type" value="Genomic_DNA"/>
</dbReference>
<keyword evidence="2" id="KW-1185">Reference proteome</keyword>
<accession>A0A0J8B1S6</accession>
<dbReference type="Proteomes" id="UP000035740">
    <property type="component" value="Unassembled WGS sequence"/>
</dbReference>
<dbReference type="InterPro" id="IPR049065">
    <property type="entry name" value="Nakanori"/>
</dbReference>
<evidence type="ECO:0000313" key="1">
    <source>
        <dbReference type="EMBL" id="KMS94989.1"/>
    </source>
</evidence>
<sequence>MGSSIFGTPITVATLRAMPEYQGSNSISQKDRAKVALEKMNAEGKAMDARNFLEKLQTRFAGSGDVSTMCMIYNATGETMTFVIARDWKGRVCESAYPMIVANGQWGVFLHGQYYNQDKNSRAGIVYSALNNQGNEKHWFMGFSNSTQGSYNQVYVEIREPGHYEQPESKGIWQALDTKLSKGNLVHQEKEGGGFICASIGNTAEPVFEAIMTLPEAK</sequence>
<evidence type="ECO:0000313" key="2">
    <source>
        <dbReference type="Proteomes" id="UP000035740"/>
    </source>
</evidence>